<dbReference type="EC" id="3.4.21.53" evidence="2"/>
<gene>
    <name evidence="2" type="primary">lon2</name>
    <name evidence="2" type="ORF">ETAA1_21810</name>
</gene>
<proteinExistence type="predicted"/>
<evidence type="ECO:0000259" key="1">
    <source>
        <dbReference type="PROSITE" id="PS51787"/>
    </source>
</evidence>
<dbReference type="OrthoDB" id="9806457at2"/>
<sequence>MTDDLAALANFDGHVRLFPLPNLVLFPHVVQGLHIFEPRYRQLMADTLRADGTFALALLHPGWEDDYDGRPPIEEVACLGRVGWHEKLADGRYNLRLRGLSRVRLIEEVPTDRQYRVARAELIPDVAPADLARLKRLRRALAEAVTPHFTADASARRQVEDLFGGDLPLGHVCDILAYGLPLPLEVKQSLLSEPHVDLRAERMTDALKSSAARVGRRFPPDFSAN</sequence>
<dbReference type="Pfam" id="PF02190">
    <property type="entry name" value="LON_substr_bdg"/>
    <property type="match status" value="1"/>
</dbReference>
<keyword evidence="2" id="KW-0645">Protease</keyword>
<dbReference type="InterPro" id="IPR003111">
    <property type="entry name" value="Lon_prtase_N"/>
</dbReference>
<dbReference type="SUPFAM" id="SSF88697">
    <property type="entry name" value="PUA domain-like"/>
    <property type="match status" value="1"/>
</dbReference>
<dbReference type="GO" id="GO:0004252">
    <property type="term" value="F:serine-type endopeptidase activity"/>
    <property type="evidence" value="ECO:0007669"/>
    <property type="project" value="UniProtKB-EC"/>
</dbReference>
<organism evidence="2 3">
    <name type="scientific">Urbifossiella limnaea</name>
    <dbReference type="NCBI Taxonomy" id="2528023"/>
    <lineage>
        <taxon>Bacteria</taxon>
        <taxon>Pseudomonadati</taxon>
        <taxon>Planctomycetota</taxon>
        <taxon>Planctomycetia</taxon>
        <taxon>Gemmatales</taxon>
        <taxon>Gemmataceae</taxon>
        <taxon>Urbifossiella</taxon>
    </lineage>
</organism>
<dbReference type="Proteomes" id="UP000319576">
    <property type="component" value="Chromosome"/>
</dbReference>
<dbReference type="Gene3D" id="2.30.130.40">
    <property type="entry name" value="LON domain-like"/>
    <property type="match status" value="1"/>
</dbReference>
<dbReference type="PANTHER" id="PTHR46732:SF8">
    <property type="entry name" value="ATP-DEPENDENT PROTEASE LA (LON) DOMAIN PROTEIN"/>
    <property type="match status" value="1"/>
</dbReference>
<dbReference type="InterPro" id="IPR015947">
    <property type="entry name" value="PUA-like_sf"/>
</dbReference>
<feature type="domain" description="Lon N-terminal" evidence="1">
    <location>
        <begin position="15"/>
        <end position="211"/>
    </location>
</feature>
<dbReference type="GO" id="GO:0006508">
    <property type="term" value="P:proteolysis"/>
    <property type="evidence" value="ECO:0007669"/>
    <property type="project" value="UniProtKB-KW"/>
</dbReference>
<dbReference type="PROSITE" id="PS51787">
    <property type="entry name" value="LON_N"/>
    <property type="match status" value="1"/>
</dbReference>
<accession>A0A517XRV5</accession>
<dbReference type="EMBL" id="CP036273">
    <property type="protein sequence ID" value="QDU20236.1"/>
    <property type="molecule type" value="Genomic_DNA"/>
</dbReference>
<dbReference type="KEGG" id="uli:ETAA1_21810"/>
<dbReference type="RefSeq" id="WP_145237431.1">
    <property type="nucleotide sequence ID" value="NZ_CP036273.1"/>
</dbReference>
<keyword evidence="2" id="KW-0378">Hydrolase</keyword>
<dbReference type="InterPro" id="IPR046336">
    <property type="entry name" value="Lon_prtase_N_sf"/>
</dbReference>
<dbReference type="SMART" id="SM00464">
    <property type="entry name" value="LON"/>
    <property type="match status" value="1"/>
</dbReference>
<keyword evidence="3" id="KW-1185">Reference proteome</keyword>
<dbReference type="AlphaFoldDB" id="A0A517XRV5"/>
<evidence type="ECO:0000313" key="2">
    <source>
        <dbReference type="EMBL" id="QDU20236.1"/>
    </source>
</evidence>
<dbReference type="PANTHER" id="PTHR46732">
    <property type="entry name" value="ATP-DEPENDENT PROTEASE LA (LON) DOMAIN PROTEIN"/>
    <property type="match status" value="1"/>
</dbReference>
<evidence type="ECO:0000313" key="3">
    <source>
        <dbReference type="Proteomes" id="UP000319576"/>
    </source>
</evidence>
<name>A0A517XRV5_9BACT</name>
<reference evidence="2 3" key="1">
    <citation type="submission" date="2019-02" db="EMBL/GenBank/DDBJ databases">
        <title>Deep-cultivation of Planctomycetes and their phenomic and genomic characterization uncovers novel biology.</title>
        <authorList>
            <person name="Wiegand S."/>
            <person name="Jogler M."/>
            <person name="Boedeker C."/>
            <person name="Pinto D."/>
            <person name="Vollmers J."/>
            <person name="Rivas-Marin E."/>
            <person name="Kohn T."/>
            <person name="Peeters S.H."/>
            <person name="Heuer A."/>
            <person name="Rast P."/>
            <person name="Oberbeckmann S."/>
            <person name="Bunk B."/>
            <person name="Jeske O."/>
            <person name="Meyerdierks A."/>
            <person name="Storesund J.E."/>
            <person name="Kallscheuer N."/>
            <person name="Luecker S."/>
            <person name="Lage O.M."/>
            <person name="Pohl T."/>
            <person name="Merkel B.J."/>
            <person name="Hornburger P."/>
            <person name="Mueller R.-W."/>
            <person name="Bruemmer F."/>
            <person name="Labrenz M."/>
            <person name="Spormann A.M."/>
            <person name="Op den Camp H."/>
            <person name="Overmann J."/>
            <person name="Amann R."/>
            <person name="Jetten M.S.M."/>
            <person name="Mascher T."/>
            <person name="Medema M.H."/>
            <person name="Devos D.P."/>
            <person name="Kaster A.-K."/>
            <person name="Ovreas L."/>
            <person name="Rohde M."/>
            <person name="Galperin M.Y."/>
            <person name="Jogler C."/>
        </authorList>
    </citation>
    <scope>NUCLEOTIDE SEQUENCE [LARGE SCALE GENOMIC DNA]</scope>
    <source>
        <strain evidence="2 3">ETA_A1</strain>
    </source>
</reference>
<protein>
    <submittedName>
        <fullName evidence="2">Lon protease 2</fullName>
        <ecNumber evidence="2">3.4.21.53</ecNumber>
    </submittedName>
</protein>